<protein>
    <recommendedName>
        <fullName evidence="4">RRM domain-containing protein</fullName>
    </recommendedName>
</protein>
<organism evidence="2 3">
    <name type="scientific">Bathycoccus prasinos</name>
    <dbReference type="NCBI Taxonomy" id="41875"/>
    <lineage>
        <taxon>Eukaryota</taxon>
        <taxon>Viridiplantae</taxon>
        <taxon>Chlorophyta</taxon>
        <taxon>Mamiellophyceae</taxon>
        <taxon>Mamiellales</taxon>
        <taxon>Bathycoccaceae</taxon>
        <taxon>Bathycoccus</taxon>
    </lineage>
</organism>
<sequence>MACVQPLGLPLQDIVGTGFEHEGTERNRLAKQGWKEGDLGKGDFNVENEFEKEMNPVVIDYDGDDDNDKSVKDKDAVFSTNAFDLKTYLEETFEVKIKRVFQPSQERFCFVTFESNADARKMCEKKTIELKEKEETLKVKVHAAKYANAKVQKWRLKVREAKAMDILKQKESKSESGESLGANAFAAEEELN</sequence>
<dbReference type="Proteomes" id="UP000198341">
    <property type="component" value="Chromosome 9"/>
</dbReference>
<keyword evidence="3" id="KW-1185">Reference proteome</keyword>
<reference evidence="2 3" key="1">
    <citation type="submission" date="2011-10" db="EMBL/GenBank/DDBJ databases">
        <authorList>
            <person name="Genoscope - CEA"/>
        </authorList>
    </citation>
    <scope>NUCLEOTIDE SEQUENCE [LARGE SCALE GENOMIC DNA]</scope>
    <source>
        <strain evidence="2 3">RCC 1105</strain>
    </source>
</reference>
<gene>
    <name evidence="2" type="ORF">Bathy09g00460</name>
</gene>
<feature type="region of interest" description="Disordered" evidence="1">
    <location>
        <begin position="168"/>
        <end position="192"/>
    </location>
</feature>
<evidence type="ECO:0008006" key="4">
    <source>
        <dbReference type="Google" id="ProtNLM"/>
    </source>
</evidence>
<evidence type="ECO:0000313" key="2">
    <source>
        <dbReference type="EMBL" id="CCO66619.1"/>
    </source>
</evidence>
<dbReference type="EMBL" id="FO082270">
    <property type="protein sequence ID" value="CCO66619.1"/>
    <property type="molecule type" value="Genomic_DNA"/>
</dbReference>
<evidence type="ECO:0000256" key="1">
    <source>
        <dbReference type="SAM" id="MobiDB-lite"/>
    </source>
</evidence>
<dbReference type="AlphaFoldDB" id="K8FIB8"/>
<accession>K8FIB8</accession>
<proteinExistence type="predicted"/>
<dbReference type="GeneID" id="19013553"/>
<evidence type="ECO:0000313" key="3">
    <source>
        <dbReference type="Proteomes" id="UP000198341"/>
    </source>
</evidence>
<dbReference type="RefSeq" id="XP_007511059.1">
    <property type="nucleotide sequence ID" value="XM_007510997.1"/>
</dbReference>
<name>K8FIB8_9CHLO</name>
<dbReference type="KEGG" id="bpg:Bathy09g00460"/>